<dbReference type="EMBL" id="CAAHFH010000001">
    <property type="protein sequence ID" value="VGO20427.1"/>
    <property type="molecule type" value="Genomic_DNA"/>
</dbReference>
<keyword evidence="8" id="KW-1185">Reference proteome</keyword>
<dbReference type="SUPFAM" id="SSF55874">
    <property type="entry name" value="ATPase domain of HSP90 chaperone/DNA topoisomerase II/histidine kinase"/>
    <property type="match status" value="1"/>
</dbReference>
<evidence type="ECO:0000256" key="4">
    <source>
        <dbReference type="SAM" id="Phobius"/>
    </source>
</evidence>
<gene>
    <name evidence="7" type="primary">vraS_1</name>
    <name evidence="7" type="ORF">SCARR_02490</name>
</gene>
<dbReference type="InterPro" id="IPR036890">
    <property type="entry name" value="HATPase_C_sf"/>
</dbReference>
<organism evidence="7 8">
    <name type="scientific">Pontiella sulfatireligans</name>
    <dbReference type="NCBI Taxonomy" id="2750658"/>
    <lineage>
        <taxon>Bacteria</taxon>
        <taxon>Pseudomonadati</taxon>
        <taxon>Kiritimatiellota</taxon>
        <taxon>Kiritimatiellia</taxon>
        <taxon>Kiritimatiellales</taxon>
        <taxon>Pontiellaceae</taxon>
        <taxon>Pontiella</taxon>
    </lineage>
</organism>
<keyword evidence="3" id="KW-0902">Two-component regulatory system</keyword>
<sequence length="926" mass="102753">MLLGWGFGHVVTKPSDPGNRYLEHRPGFVANGGTLDTNWCGQYFTNAVGRLAPGDALQLSFDYRQFGRHSLTDVNMLECFITLVGSDGQGPPVIPASHKFFNQPNGINRRIGFRLSQSSAQKNGAWPDGGLAVTLNPAEYWKRNELVNLNDIGISGMGSMEAAAESDELRIIYTIQRPAKQRPWNCSLVISNQVSGQVWTAETTAESLLTKTTADIYLALNADSEFSGEEGFELDNMECRILHETYPLAAFLTRSKECSVQIKEAASSPVRAEKAVSPAHSKAVPLLYIPKELRRIQAQQARLRSEQALLPRLSEPLQFDGYGYHGGYLPALDELPDAPRWTVDIEFIRDAFIQQILLVPAIDRQSPKAQSYGFPQRFRLWQFYPDGSSKVTREWMASDCPDPGRMPLAIDLPDPRSNRFRLEVFRGSGEGGKELFALDEFYAVVRHEVAKGTTVEVSAAFESPPYWGKQFLIDQKTSLGQPIGIGADGDDPGDDDYSIVFDTPPSDPCVVEIDLGQNRELGWVELFPALPSDGILIPGYGFPRTIELEMVPETQDGQRGESLRVTSGGSVGNPGNNLVRLAGKGNTGRWIRCVVSDFPVHNDKMVFALGEIRVHQSSMAYPIQRVRLVGFPRGADEQAHLLIDGKANGAPVLFLSDWLRQIDQRSQLSRALEDNAARAERLDARWANFMMVSGFIMVLLIVSGALLFAVGAMLQRRRHSKALRHQITTDLHDDLGSKLATISLTSEFIGHQAQNPVVAEGSQSILEVSRELTTSLRDVLWVTDSNTDTLQQLILQLGDIAEKMVGSERLSLIFPESKAIPRKVIEIPAKRDIVLFFREALHNAVKHAQATGIQVEVLVKKKTMTLRIADDGVGFETAPVEARESLYLRKHYGRASMEERAERLHARYRLDSCPGQGTRIELVVPI</sequence>
<dbReference type="GO" id="GO:0000155">
    <property type="term" value="F:phosphorelay sensor kinase activity"/>
    <property type="evidence" value="ECO:0007669"/>
    <property type="project" value="InterPro"/>
</dbReference>
<dbReference type="PANTHER" id="PTHR24421">
    <property type="entry name" value="NITRATE/NITRITE SENSOR PROTEIN NARX-RELATED"/>
    <property type="match status" value="1"/>
</dbReference>
<dbReference type="RefSeq" id="WP_168433267.1">
    <property type="nucleotide sequence ID" value="NZ_CAAHFH010000001.1"/>
</dbReference>
<keyword evidence="4" id="KW-1133">Transmembrane helix</keyword>
<dbReference type="InterPro" id="IPR003594">
    <property type="entry name" value="HATPase_dom"/>
</dbReference>
<dbReference type="Proteomes" id="UP000346198">
    <property type="component" value="Unassembled WGS sequence"/>
</dbReference>
<protein>
    <submittedName>
        <fullName evidence="7">Sensor protein VraS</fullName>
    </submittedName>
</protein>
<dbReference type="CDD" id="cd16917">
    <property type="entry name" value="HATPase_UhpB-NarQ-NarX-like"/>
    <property type="match status" value="1"/>
</dbReference>
<evidence type="ECO:0000259" key="5">
    <source>
        <dbReference type="Pfam" id="PF02518"/>
    </source>
</evidence>
<feature type="domain" description="Signal transduction histidine kinase subgroup 3 dimerisation and phosphoacceptor" evidence="6">
    <location>
        <begin position="724"/>
        <end position="782"/>
    </location>
</feature>
<evidence type="ECO:0000256" key="3">
    <source>
        <dbReference type="ARBA" id="ARBA00023012"/>
    </source>
</evidence>
<evidence type="ECO:0000313" key="7">
    <source>
        <dbReference type="EMBL" id="VGO20427.1"/>
    </source>
</evidence>
<dbReference type="Pfam" id="PF07730">
    <property type="entry name" value="HisKA_3"/>
    <property type="match status" value="1"/>
</dbReference>
<keyword evidence="4" id="KW-0812">Transmembrane</keyword>
<dbReference type="InterPro" id="IPR050482">
    <property type="entry name" value="Sensor_HK_TwoCompSys"/>
</dbReference>
<dbReference type="InterPro" id="IPR011712">
    <property type="entry name" value="Sig_transdc_His_kin_sub3_dim/P"/>
</dbReference>
<feature type="transmembrane region" description="Helical" evidence="4">
    <location>
        <begin position="686"/>
        <end position="714"/>
    </location>
</feature>
<keyword evidence="1" id="KW-0808">Transferase</keyword>
<reference evidence="7 8" key="1">
    <citation type="submission" date="2019-04" db="EMBL/GenBank/DDBJ databases">
        <authorList>
            <person name="Van Vliet M D."/>
        </authorList>
    </citation>
    <scope>NUCLEOTIDE SEQUENCE [LARGE SCALE GENOMIC DNA]</scope>
    <source>
        <strain evidence="7 8">F21</strain>
    </source>
</reference>
<dbReference type="GO" id="GO:0046983">
    <property type="term" value="F:protein dimerization activity"/>
    <property type="evidence" value="ECO:0007669"/>
    <property type="project" value="InterPro"/>
</dbReference>
<accession>A0A6C2ULX1</accession>
<evidence type="ECO:0000256" key="2">
    <source>
        <dbReference type="ARBA" id="ARBA00022777"/>
    </source>
</evidence>
<dbReference type="GO" id="GO:0016020">
    <property type="term" value="C:membrane"/>
    <property type="evidence" value="ECO:0007669"/>
    <property type="project" value="InterPro"/>
</dbReference>
<evidence type="ECO:0000259" key="6">
    <source>
        <dbReference type="Pfam" id="PF07730"/>
    </source>
</evidence>
<name>A0A6C2ULX1_9BACT</name>
<keyword evidence="2" id="KW-0418">Kinase</keyword>
<dbReference type="Pfam" id="PF02518">
    <property type="entry name" value="HATPase_c"/>
    <property type="match status" value="1"/>
</dbReference>
<dbReference type="AlphaFoldDB" id="A0A6C2ULX1"/>
<evidence type="ECO:0000256" key="1">
    <source>
        <dbReference type="ARBA" id="ARBA00022679"/>
    </source>
</evidence>
<proteinExistence type="predicted"/>
<feature type="domain" description="Histidine kinase/HSP90-like ATPase" evidence="5">
    <location>
        <begin position="832"/>
        <end position="925"/>
    </location>
</feature>
<dbReference type="Gene3D" id="3.30.565.10">
    <property type="entry name" value="Histidine kinase-like ATPase, C-terminal domain"/>
    <property type="match status" value="1"/>
</dbReference>
<evidence type="ECO:0000313" key="8">
    <source>
        <dbReference type="Proteomes" id="UP000346198"/>
    </source>
</evidence>
<keyword evidence="4" id="KW-0472">Membrane</keyword>